<sequence length="50" mass="5969">PRVQIFTVMTDIFRLIKLMIKHMRATVIPKERDEFLNKMRINSFTHPVGV</sequence>
<reference evidence="4" key="1">
    <citation type="submission" date="2016-10" db="EMBL/GenBank/DDBJ databases">
        <authorList>
            <person name="Varghese N."/>
            <person name="Submissions S."/>
        </authorList>
    </citation>
    <scope>NUCLEOTIDE SEQUENCE [LARGE SCALE GENOMIC DNA]</scope>
    <source>
        <strain evidence="4">DSM 3669</strain>
    </source>
</reference>
<gene>
    <name evidence="1" type="ORF">SAMN05660706_102187</name>
    <name evidence="2" type="ORF">SAMN05660706_13246</name>
    <name evidence="3" type="ORF">SAMN05660706_14610</name>
</gene>
<dbReference type="EMBL" id="FOYM01000032">
    <property type="protein sequence ID" value="SFR14635.1"/>
    <property type="molecule type" value="Genomic_DNA"/>
</dbReference>
<accession>A0A1I6EA59</accession>
<reference evidence="2" key="2">
    <citation type="submission" date="2016-10" db="EMBL/GenBank/DDBJ databases">
        <authorList>
            <person name="de Groot N.N."/>
        </authorList>
    </citation>
    <scope>NUCLEOTIDE SEQUENCE [LARGE SCALE GENOMIC DNA]</scope>
    <source>
        <strain evidence="2">DSM 3669</strain>
    </source>
</reference>
<dbReference type="Proteomes" id="UP000199584">
    <property type="component" value="Unassembled WGS sequence"/>
</dbReference>
<dbReference type="EMBL" id="FOYM01000046">
    <property type="protein sequence ID" value="SFR17349.1"/>
    <property type="molecule type" value="Genomic_DNA"/>
</dbReference>
<name>A0A1I6EA59_9FIRM</name>
<keyword evidence="4" id="KW-1185">Reference proteome</keyword>
<organism evidence="2 4">
    <name type="scientific">Desulfoscipio geothermicus DSM 3669</name>
    <dbReference type="NCBI Taxonomy" id="1121426"/>
    <lineage>
        <taxon>Bacteria</taxon>
        <taxon>Bacillati</taxon>
        <taxon>Bacillota</taxon>
        <taxon>Clostridia</taxon>
        <taxon>Eubacteriales</taxon>
        <taxon>Desulfallaceae</taxon>
        <taxon>Desulfoscipio</taxon>
    </lineage>
</organism>
<evidence type="ECO:0000313" key="4">
    <source>
        <dbReference type="Proteomes" id="UP000199584"/>
    </source>
</evidence>
<evidence type="ECO:0000313" key="3">
    <source>
        <dbReference type="EMBL" id="SFR17349.1"/>
    </source>
</evidence>
<dbReference type="AlphaFoldDB" id="A0A1I6EA59"/>
<dbReference type="EMBL" id="FOYM01000002">
    <property type="protein sequence ID" value="SFQ97478.1"/>
    <property type="molecule type" value="Genomic_DNA"/>
</dbReference>
<proteinExistence type="predicted"/>
<feature type="non-terminal residue" evidence="2">
    <location>
        <position position="1"/>
    </location>
</feature>
<evidence type="ECO:0000313" key="1">
    <source>
        <dbReference type="EMBL" id="SFQ97478.1"/>
    </source>
</evidence>
<protein>
    <submittedName>
        <fullName evidence="2">Uncharacterized protein</fullName>
    </submittedName>
</protein>
<evidence type="ECO:0000313" key="2">
    <source>
        <dbReference type="EMBL" id="SFR14635.1"/>
    </source>
</evidence>